<proteinExistence type="predicted"/>
<dbReference type="AlphaFoldDB" id="A0ABD3MLL3"/>
<keyword evidence="3" id="KW-1185">Reference proteome</keyword>
<evidence type="ECO:0000313" key="2">
    <source>
        <dbReference type="EMBL" id="KAL3764956.1"/>
    </source>
</evidence>
<gene>
    <name evidence="2" type="ORF">ACHAW5_006664</name>
</gene>
<evidence type="ECO:0000313" key="3">
    <source>
        <dbReference type="Proteomes" id="UP001530315"/>
    </source>
</evidence>
<feature type="compositionally biased region" description="Low complexity" evidence="1">
    <location>
        <begin position="87"/>
        <end position="97"/>
    </location>
</feature>
<organism evidence="2 3">
    <name type="scientific">Stephanodiscus triporus</name>
    <dbReference type="NCBI Taxonomy" id="2934178"/>
    <lineage>
        <taxon>Eukaryota</taxon>
        <taxon>Sar</taxon>
        <taxon>Stramenopiles</taxon>
        <taxon>Ochrophyta</taxon>
        <taxon>Bacillariophyta</taxon>
        <taxon>Coscinodiscophyceae</taxon>
        <taxon>Thalassiosirophycidae</taxon>
        <taxon>Stephanodiscales</taxon>
        <taxon>Stephanodiscaceae</taxon>
        <taxon>Stephanodiscus</taxon>
    </lineage>
</organism>
<dbReference type="InterPro" id="IPR043519">
    <property type="entry name" value="NT_sf"/>
</dbReference>
<feature type="compositionally biased region" description="Polar residues" evidence="1">
    <location>
        <begin position="1"/>
        <end position="10"/>
    </location>
</feature>
<dbReference type="Proteomes" id="UP001530315">
    <property type="component" value="Unassembled WGS sequence"/>
</dbReference>
<dbReference type="EMBL" id="JALLAZ020001761">
    <property type="protein sequence ID" value="KAL3764956.1"/>
    <property type="molecule type" value="Genomic_DNA"/>
</dbReference>
<comment type="caution">
    <text evidence="2">The sequence shown here is derived from an EMBL/GenBank/DDBJ whole genome shotgun (WGS) entry which is preliminary data.</text>
</comment>
<sequence length="630" mass="71832">MMAQSQQRTSGRGEPSEPTRLRRDASGRISRAPSPMRHRRDASGRIYRASSSITSVESMRLACAPPSTNAIVQRRQPVKYHSQVPASSSVSSESSSSMPTNSRLPSGGSFWTKGKSLFSKYGKKKDCTTKKGDSSTKHTTNIGNHAVTAASIDYNLNSTETQVREDGDEYYGEYIDERYTEKYEESVCEMEYEESVWEMESLESVCEMESLDTAERRAVIKDSWDFFRMVCSLLRDRRKYDEVFRRMQFDPVYPYLDTMMGMNDSVDDVPRKNAGENKLLSQVARDEYYMMPASAIARDLVQQAVLALPSLEEVCKALTASLGIDEYAMGPVKDAGSALRKAEEKYEGDVLKVTDFCRALIVVEDFPTLLALFELACDSFSPLIRRVKISTLQTYRASKPGGYRDCIINLELKDHICEISVHLQPMWAVCGVDGFRHYRHCLKYSIDTFGDPMDALAGLDRMTVSELIGTAEKEVYGMPLETLEWHQEKFILNYFCKALLFLHHGLNELAETSFTRLINLRCQHPDIGPDHPETIALFGYLKQSLQAQRKNAEAEVVAEWILESDQKRTQEKAEDEKPIWDQFILEPLETIVDPSKKEREAEEKIRKEMRASKNAWKEIRGKRFKFLDGI</sequence>
<feature type="region of interest" description="Disordered" evidence="1">
    <location>
        <begin position="1"/>
        <end position="48"/>
    </location>
</feature>
<reference evidence="2 3" key="1">
    <citation type="submission" date="2024-10" db="EMBL/GenBank/DDBJ databases">
        <title>Updated reference genomes for cyclostephanoid diatoms.</title>
        <authorList>
            <person name="Roberts W.R."/>
            <person name="Alverson A.J."/>
        </authorList>
    </citation>
    <scope>NUCLEOTIDE SEQUENCE [LARGE SCALE GENOMIC DNA]</scope>
    <source>
        <strain evidence="2 3">AJA276-08</strain>
    </source>
</reference>
<accession>A0ABD3MLL3</accession>
<feature type="region of interest" description="Disordered" evidence="1">
    <location>
        <begin position="67"/>
        <end position="108"/>
    </location>
</feature>
<protein>
    <submittedName>
        <fullName evidence="2">Uncharacterized protein</fullName>
    </submittedName>
</protein>
<evidence type="ECO:0000256" key="1">
    <source>
        <dbReference type="SAM" id="MobiDB-lite"/>
    </source>
</evidence>
<dbReference type="SUPFAM" id="SSF81301">
    <property type="entry name" value="Nucleotidyltransferase"/>
    <property type="match status" value="1"/>
</dbReference>
<name>A0ABD3MLL3_9STRA</name>
<feature type="compositionally biased region" description="Basic and acidic residues" evidence="1">
    <location>
        <begin position="14"/>
        <end position="26"/>
    </location>
</feature>